<comment type="caution">
    <text evidence="3">The sequence shown here is derived from an EMBL/GenBank/DDBJ whole genome shotgun (WGS) entry which is preliminary data.</text>
</comment>
<feature type="transmembrane region" description="Helical" evidence="1">
    <location>
        <begin position="259"/>
        <end position="276"/>
    </location>
</feature>
<keyword evidence="3" id="KW-0808">Transferase</keyword>
<gene>
    <name evidence="3" type="ORF">QSV35_11150</name>
</gene>
<name>A0ABT7MZK7_9MICO</name>
<dbReference type="Proteomes" id="UP001235064">
    <property type="component" value="Unassembled WGS sequence"/>
</dbReference>
<keyword evidence="4" id="KW-1185">Reference proteome</keyword>
<evidence type="ECO:0000259" key="2">
    <source>
        <dbReference type="Pfam" id="PF01757"/>
    </source>
</evidence>
<dbReference type="RefSeq" id="WP_286288824.1">
    <property type="nucleotide sequence ID" value="NZ_JASXSZ010000003.1"/>
</dbReference>
<organism evidence="3 4">
    <name type="scientific">Microbacterium candidum</name>
    <dbReference type="NCBI Taxonomy" id="3041922"/>
    <lineage>
        <taxon>Bacteria</taxon>
        <taxon>Bacillati</taxon>
        <taxon>Actinomycetota</taxon>
        <taxon>Actinomycetes</taxon>
        <taxon>Micrococcales</taxon>
        <taxon>Microbacteriaceae</taxon>
        <taxon>Microbacterium</taxon>
    </lineage>
</organism>
<feature type="transmembrane region" description="Helical" evidence="1">
    <location>
        <begin position="106"/>
        <end position="129"/>
    </location>
</feature>
<dbReference type="Pfam" id="PF01757">
    <property type="entry name" value="Acyl_transf_3"/>
    <property type="match status" value="1"/>
</dbReference>
<dbReference type="EC" id="2.3.1.-" evidence="3"/>
<feature type="domain" description="Acyltransferase 3" evidence="2">
    <location>
        <begin position="19"/>
        <end position="355"/>
    </location>
</feature>
<dbReference type="GO" id="GO:0016746">
    <property type="term" value="F:acyltransferase activity"/>
    <property type="evidence" value="ECO:0007669"/>
    <property type="project" value="UniProtKB-KW"/>
</dbReference>
<feature type="transmembrane region" description="Helical" evidence="1">
    <location>
        <begin position="227"/>
        <end position="247"/>
    </location>
</feature>
<evidence type="ECO:0000256" key="1">
    <source>
        <dbReference type="SAM" id="Phobius"/>
    </source>
</evidence>
<feature type="transmembrane region" description="Helical" evidence="1">
    <location>
        <begin position="170"/>
        <end position="189"/>
    </location>
</feature>
<keyword evidence="1" id="KW-0812">Transmembrane</keyword>
<keyword evidence="1" id="KW-1133">Transmembrane helix</keyword>
<feature type="transmembrane region" description="Helical" evidence="1">
    <location>
        <begin position="25"/>
        <end position="45"/>
    </location>
</feature>
<feature type="transmembrane region" description="Helical" evidence="1">
    <location>
        <begin position="65"/>
        <end position="85"/>
    </location>
</feature>
<dbReference type="EMBL" id="JASXSZ010000003">
    <property type="protein sequence ID" value="MDL9979887.1"/>
    <property type="molecule type" value="Genomic_DNA"/>
</dbReference>
<keyword evidence="1" id="KW-0472">Membrane</keyword>
<feature type="transmembrane region" description="Helical" evidence="1">
    <location>
        <begin position="195"/>
        <end position="215"/>
    </location>
</feature>
<reference evidence="3 4" key="1">
    <citation type="submission" date="2023-06" db="EMBL/GenBank/DDBJ databases">
        <title>Microbacterium sp. nov., isolated from a waste landfill.</title>
        <authorList>
            <person name="Wen W."/>
        </authorList>
    </citation>
    <scope>NUCLEOTIDE SEQUENCE [LARGE SCALE GENOMIC DNA]</scope>
    <source>
        <strain evidence="3 4">ASV49</strain>
    </source>
</reference>
<evidence type="ECO:0000313" key="3">
    <source>
        <dbReference type="EMBL" id="MDL9979887.1"/>
    </source>
</evidence>
<feature type="transmembrane region" description="Helical" evidence="1">
    <location>
        <begin position="343"/>
        <end position="361"/>
    </location>
</feature>
<protein>
    <submittedName>
        <fullName evidence="3">Acyltransferase</fullName>
        <ecNumber evidence="3">2.3.1.-</ecNumber>
    </submittedName>
</protein>
<evidence type="ECO:0000313" key="4">
    <source>
        <dbReference type="Proteomes" id="UP001235064"/>
    </source>
</evidence>
<accession>A0ABT7MZK7</accession>
<sequence length="428" mass="44369">MTAVSIVTSPPATAGRDRAVDLVRALCIIGVVTLHALMVGVTVSAAGPSFVNASDGSWWIVPLSWVFQVMPLFFVIGGFSGATALRRMRARGEDAAAFVGGRIRRLLLPAAVTIGTAGALLAVLSSAGVPASLVELAGWRYAQPLWFLGVFLLCQALLPVMLKNHDRAPLRTLAVLVAAAVAVDVVRAVTGIDAIGFVDLLFVWLALQQIGFFLADGSIDRIPVRARVVIAIVAVALLAAAFGARVYSPDLIANINPPTTALVLVGVAHTAVFSLVRGRIARFAERPLPAAVTRFVSARAMTIYLWHMPVLLALAGISALVAMATGIALPAPGGAEWWLSRPIWLAAALGGTALVAIRLTRFESMPVPPLSGSAGRLAVSVLVGVTAVALLLVVGTSPGTAVVSVALLLASLRMSTRPAPAPGFVVHA</sequence>
<proteinExistence type="predicted"/>
<feature type="transmembrane region" description="Helical" evidence="1">
    <location>
        <begin position="141"/>
        <end position="158"/>
    </location>
</feature>
<dbReference type="InterPro" id="IPR002656">
    <property type="entry name" value="Acyl_transf_3_dom"/>
</dbReference>
<feature type="transmembrane region" description="Helical" evidence="1">
    <location>
        <begin position="381"/>
        <end position="410"/>
    </location>
</feature>
<keyword evidence="3" id="KW-0012">Acyltransferase</keyword>
<feature type="transmembrane region" description="Helical" evidence="1">
    <location>
        <begin position="312"/>
        <end position="331"/>
    </location>
</feature>